<keyword evidence="2" id="KW-1185">Reference proteome</keyword>
<evidence type="ECO:0000313" key="2">
    <source>
        <dbReference type="Proteomes" id="UP000492821"/>
    </source>
</evidence>
<evidence type="ECO:0000313" key="3">
    <source>
        <dbReference type="WBParaSite" id="Pan_g15161.t1"/>
    </source>
</evidence>
<reference evidence="3" key="2">
    <citation type="submission" date="2020-10" db="UniProtKB">
        <authorList>
            <consortium name="WormBaseParasite"/>
        </authorList>
    </citation>
    <scope>IDENTIFICATION</scope>
</reference>
<accession>A0A7E4V1R9</accession>
<organism evidence="2 3">
    <name type="scientific">Panagrellus redivivus</name>
    <name type="common">Microworm</name>
    <dbReference type="NCBI Taxonomy" id="6233"/>
    <lineage>
        <taxon>Eukaryota</taxon>
        <taxon>Metazoa</taxon>
        <taxon>Ecdysozoa</taxon>
        <taxon>Nematoda</taxon>
        <taxon>Chromadorea</taxon>
        <taxon>Rhabditida</taxon>
        <taxon>Tylenchina</taxon>
        <taxon>Panagrolaimomorpha</taxon>
        <taxon>Panagrolaimoidea</taxon>
        <taxon>Panagrolaimidae</taxon>
        <taxon>Panagrellus</taxon>
    </lineage>
</organism>
<dbReference type="AlphaFoldDB" id="A0A7E4V1R9"/>
<proteinExistence type="predicted"/>
<keyword evidence="1" id="KW-0732">Signal</keyword>
<dbReference type="Proteomes" id="UP000492821">
    <property type="component" value="Unassembled WGS sequence"/>
</dbReference>
<protein>
    <submittedName>
        <fullName evidence="3">Secreted protein</fullName>
    </submittedName>
</protein>
<evidence type="ECO:0000256" key="1">
    <source>
        <dbReference type="SAM" id="SignalP"/>
    </source>
</evidence>
<name>A0A7E4V1R9_PANRE</name>
<reference evidence="2" key="1">
    <citation type="journal article" date="2013" name="Genetics">
        <title>The draft genome and transcriptome of Panagrellus redivivus are shaped by the harsh demands of a free-living lifestyle.</title>
        <authorList>
            <person name="Srinivasan J."/>
            <person name="Dillman A.R."/>
            <person name="Macchietto M.G."/>
            <person name="Heikkinen L."/>
            <person name="Lakso M."/>
            <person name="Fracchia K.M."/>
            <person name="Antoshechkin I."/>
            <person name="Mortazavi A."/>
            <person name="Wong G."/>
            <person name="Sternberg P.W."/>
        </authorList>
    </citation>
    <scope>NUCLEOTIDE SEQUENCE [LARGE SCALE GENOMIC DNA]</scope>
    <source>
        <strain evidence="2">MT8872</strain>
    </source>
</reference>
<dbReference type="WBParaSite" id="Pan_g15161.t1">
    <property type="protein sequence ID" value="Pan_g15161.t1"/>
    <property type="gene ID" value="Pan_g15161"/>
</dbReference>
<feature type="chain" id="PRO_5028978442" evidence="1">
    <location>
        <begin position="22"/>
        <end position="133"/>
    </location>
</feature>
<feature type="signal peptide" evidence="1">
    <location>
        <begin position="1"/>
        <end position="21"/>
    </location>
</feature>
<sequence>MQPRTLYTLLLMLVILGSALGHGGEFKGKPLKRHMRELSNMRASIAKGIRRLFNAAEEYVLKTEEERVVGEKLIGILFPDQVIYKEHRDYPLFALCELIYGYIKVTPKENLNDLYANFLKVQHAVKEQLGVLL</sequence>